<name>A0A3B0X2J3_9ZZZZ</name>
<dbReference type="InterPro" id="IPR008514">
    <property type="entry name" value="T6SS_Hcp"/>
</dbReference>
<dbReference type="EMBL" id="UOFF01000340">
    <property type="protein sequence ID" value="VAW57137.1"/>
    <property type="molecule type" value="Genomic_DNA"/>
</dbReference>
<dbReference type="AlphaFoldDB" id="A0A3B0X2J3"/>
<sequence length="160" mass="17427">MAIYLDYTGIDGNVDAAGYEKCIAISNVQFGVSRGISMECGNLNNRESTRPVLQEVIITKPADISCIGLFKESCVGKDAIKATFTFVRTGKDKVDKFMDYVLEGVLISNYSMSCTAEGEPTESITLSYTKLSINYYDFDSMNASGSPMRCGYDLAKAAPL</sequence>
<reference evidence="1" key="1">
    <citation type="submission" date="2018-06" db="EMBL/GenBank/DDBJ databases">
        <authorList>
            <person name="Zhirakovskaya E."/>
        </authorList>
    </citation>
    <scope>NUCLEOTIDE SEQUENCE</scope>
</reference>
<dbReference type="InterPro" id="IPR053165">
    <property type="entry name" value="HSI-I_assembly_Hcp1"/>
</dbReference>
<evidence type="ECO:0000313" key="1">
    <source>
        <dbReference type="EMBL" id="VAW57137.1"/>
    </source>
</evidence>
<accession>A0A3B0X2J3</accession>
<organism evidence="1">
    <name type="scientific">hydrothermal vent metagenome</name>
    <dbReference type="NCBI Taxonomy" id="652676"/>
    <lineage>
        <taxon>unclassified sequences</taxon>
        <taxon>metagenomes</taxon>
        <taxon>ecological metagenomes</taxon>
    </lineage>
</organism>
<dbReference type="InterPro" id="IPR036624">
    <property type="entry name" value="Hcp1-lik_sf"/>
</dbReference>
<proteinExistence type="predicted"/>
<protein>
    <recommendedName>
        <fullName evidence="2">Cytoplasmic protein USSDB7A</fullName>
    </recommendedName>
</protein>
<dbReference type="PANTHER" id="PTHR36152:SF1">
    <property type="entry name" value="UBIQUITIN-LIKE DOMAIN-CONTAINING PROTEIN"/>
    <property type="match status" value="1"/>
</dbReference>
<gene>
    <name evidence="1" type="ORF">MNBD_GAMMA07-1813</name>
</gene>
<dbReference type="PANTHER" id="PTHR36152">
    <property type="entry name" value="CYTOPLASMIC PROTEIN-RELATED"/>
    <property type="match status" value="1"/>
</dbReference>
<dbReference type="Pfam" id="PF05638">
    <property type="entry name" value="T6SS_HCP"/>
    <property type="match status" value="1"/>
</dbReference>
<evidence type="ECO:0008006" key="2">
    <source>
        <dbReference type="Google" id="ProtNLM"/>
    </source>
</evidence>
<dbReference type="Gene3D" id="2.30.110.20">
    <property type="entry name" value="Hcp1-like"/>
    <property type="match status" value="1"/>
</dbReference>
<dbReference type="SUPFAM" id="SSF141452">
    <property type="entry name" value="Hcp1-like"/>
    <property type="match status" value="1"/>
</dbReference>